<dbReference type="RefSeq" id="WP_058308401.1">
    <property type="nucleotide sequence ID" value="NZ_FRCZ01000001.1"/>
</dbReference>
<feature type="transmembrane region" description="Helical" evidence="7">
    <location>
        <begin position="112"/>
        <end position="132"/>
    </location>
</feature>
<feature type="transmembrane region" description="Helical" evidence="7">
    <location>
        <begin position="264"/>
        <end position="281"/>
    </location>
</feature>
<dbReference type="SUPFAM" id="SSF161098">
    <property type="entry name" value="MetI-like"/>
    <property type="match status" value="1"/>
</dbReference>
<keyword evidence="3" id="KW-1003">Cell membrane</keyword>
<comment type="similarity">
    <text evidence="7">Belongs to the binding-protein-dependent transport system permease family.</text>
</comment>
<keyword evidence="6 7" id="KW-0472">Membrane</keyword>
<keyword evidence="4 7" id="KW-0812">Transmembrane</keyword>
<dbReference type="InterPro" id="IPR035906">
    <property type="entry name" value="MetI-like_sf"/>
</dbReference>
<dbReference type="Pfam" id="PF00528">
    <property type="entry name" value="BPD_transp_1"/>
    <property type="match status" value="1"/>
</dbReference>
<dbReference type="Gene3D" id="1.10.3720.10">
    <property type="entry name" value="MetI-like"/>
    <property type="match status" value="1"/>
</dbReference>
<dbReference type="STRING" id="1027249.SAMN05216179_0384"/>
<feature type="transmembrane region" description="Helical" evidence="7">
    <location>
        <begin position="75"/>
        <end position="100"/>
    </location>
</feature>
<dbReference type="Proteomes" id="UP000184184">
    <property type="component" value="Unassembled WGS sequence"/>
</dbReference>
<evidence type="ECO:0000256" key="7">
    <source>
        <dbReference type="RuleBase" id="RU363032"/>
    </source>
</evidence>
<evidence type="ECO:0000256" key="6">
    <source>
        <dbReference type="ARBA" id="ARBA00023136"/>
    </source>
</evidence>
<feature type="transmembrane region" description="Helical" evidence="7">
    <location>
        <begin position="144"/>
        <end position="166"/>
    </location>
</feature>
<dbReference type="CDD" id="cd06261">
    <property type="entry name" value="TM_PBP2"/>
    <property type="match status" value="1"/>
</dbReference>
<keyword evidence="2 7" id="KW-0813">Transport</keyword>
<dbReference type="PROSITE" id="PS50928">
    <property type="entry name" value="ABC_TM1"/>
    <property type="match status" value="1"/>
</dbReference>
<evidence type="ECO:0000256" key="5">
    <source>
        <dbReference type="ARBA" id="ARBA00022989"/>
    </source>
</evidence>
<feature type="domain" description="ABC transmembrane type-1" evidence="8">
    <location>
        <begin position="75"/>
        <end position="281"/>
    </location>
</feature>
<evidence type="ECO:0000256" key="4">
    <source>
        <dbReference type="ARBA" id="ARBA00022692"/>
    </source>
</evidence>
<dbReference type="GO" id="GO:0005886">
    <property type="term" value="C:plasma membrane"/>
    <property type="evidence" value="ECO:0007669"/>
    <property type="project" value="UniProtKB-SubCell"/>
</dbReference>
<name>A0A1M7JJP8_9BACI</name>
<organism evidence="9 10">
    <name type="scientific">Gracilibacillus kekensis</name>
    <dbReference type="NCBI Taxonomy" id="1027249"/>
    <lineage>
        <taxon>Bacteria</taxon>
        <taxon>Bacillati</taxon>
        <taxon>Bacillota</taxon>
        <taxon>Bacilli</taxon>
        <taxon>Bacillales</taxon>
        <taxon>Bacillaceae</taxon>
        <taxon>Gracilibacillus</taxon>
    </lineage>
</organism>
<dbReference type="EMBL" id="FRCZ01000001">
    <property type="protein sequence ID" value="SHM53121.1"/>
    <property type="molecule type" value="Genomic_DNA"/>
</dbReference>
<evidence type="ECO:0000256" key="3">
    <source>
        <dbReference type="ARBA" id="ARBA00022475"/>
    </source>
</evidence>
<dbReference type="GO" id="GO:0055085">
    <property type="term" value="P:transmembrane transport"/>
    <property type="evidence" value="ECO:0007669"/>
    <property type="project" value="InterPro"/>
</dbReference>
<keyword evidence="10" id="KW-1185">Reference proteome</keyword>
<dbReference type="PANTHER" id="PTHR43744:SF9">
    <property type="entry name" value="POLYGALACTURONAN_RHAMNOGALACTURONAN TRANSPORT SYSTEM PERMEASE PROTEIN YTCP"/>
    <property type="match status" value="1"/>
</dbReference>
<reference evidence="9 10" key="1">
    <citation type="submission" date="2016-11" db="EMBL/GenBank/DDBJ databases">
        <authorList>
            <person name="Jaros S."/>
            <person name="Januszkiewicz K."/>
            <person name="Wedrychowicz H."/>
        </authorList>
    </citation>
    <scope>NUCLEOTIDE SEQUENCE [LARGE SCALE GENOMIC DNA]</scope>
    <source>
        <strain evidence="9 10">CGMCC 1.10681</strain>
    </source>
</reference>
<evidence type="ECO:0000259" key="8">
    <source>
        <dbReference type="PROSITE" id="PS50928"/>
    </source>
</evidence>
<evidence type="ECO:0000256" key="2">
    <source>
        <dbReference type="ARBA" id="ARBA00022448"/>
    </source>
</evidence>
<dbReference type="PANTHER" id="PTHR43744">
    <property type="entry name" value="ABC TRANSPORTER PERMEASE PROTEIN MG189-RELATED-RELATED"/>
    <property type="match status" value="1"/>
</dbReference>
<evidence type="ECO:0000313" key="10">
    <source>
        <dbReference type="Proteomes" id="UP000184184"/>
    </source>
</evidence>
<protein>
    <submittedName>
        <fullName evidence="9">Carbohydrate ABC transporter membrane protein 2, CUT1 family</fullName>
    </submittedName>
</protein>
<feature type="transmembrane region" description="Helical" evidence="7">
    <location>
        <begin position="12"/>
        <end position="33"/>
    </location>
</feature>
<comment type="subcellular location">
    <subcellularLocation>
        <location evidence="1 7">Cell membrane</location>
        <topology evidence="1 7">Multi-pass membrane protein</topology>
    </subcellularLocation>
</comment>
<accession>A0A1M7JJP8</accession>
<evidence type="ECO:0000256" key="1">
    <source>
        <dbReference type="ARBA" id="ARBA00004651"/>
    </source>
</evidence>
<dbReference type="InterPro" id="IPR000515">
    <property type="entry name" value="MetI-like"/>
</dbReference>
<dbReference type="OrthoDB" id="9810086at2"/>
<sequence length="296" mass="33637">MIRSKSLSSKIFDIVLIVILCSIALTCILPLWYTLAVSLSSKSAAAAGIITLWPVDFNLTSYQQLLNDTQFFKSFWISIQRVVLGAGLNFIIVPLMAYPLSKTVKDFRGRNVIMWTVIFTMLFNGGLIPLYLTIQELNLMNSVWALVLVGGAQTIVFNIILTINFFRNLPKSLEEAALVDGAGPWYILFKLFIPLSIPVLATVTLFSIVYHWNEFLYGLIFMTREEFYPLQTYIQQLVVSVDPSQMTEDQYKRLSEMSNRTLDAAKIFIAMIPVLVVYPFLQRYFIHGITLGSVKE</sequence>
<keyword evidence="5 7" id="KW-1133">Transmembrane helix</keyword>
<gene>
    <name evidence="9" type="ORF">SAMN05216179_0384</name>
</gene>
<proteinExistence type="inferred from homology"/>
<dbReference type="AlphaFoldDB" id="A0A1M7JJP8"/>
<feature type="transmembrane region" description="Helical" evidence="7">
    <location>
        <begin position="187"/>
        <end position="212"/>
    </location>
</feature>
<evidence type="ECO:0000313" key="9">
    <source>
        <dbReference type="EMBL" id="SHM53121.1"/>
    </source>
</evidence>